<dbReference type="Pfam" id="PF08818">
    <property type="entry name" value="DUF1801"/>
    <property type="match status" value="1"/>
</dbReference>
<evidence type="ECO:0000259" key="1">
    <source>
        <dbReference type="Pfam" id="PF08818"/>
    </source>
</evidence>
<feature type="domain" description="YdhG-like" evidence="1">
    <location>
        <begin position="23"/>
        <end position="124"/>
    </location>
</feature>
<name>A0A3B0VJL4_9ZZZZ</name>
<protein>
    <recommendedName>
        <fullName evidence="1">YdhG-like domain-containing protein</fullName>
    </recommendedName>
</protein>
<evidence type="ECO:0000313" key="2">
    <source>
        <dbReference type="EMBL" id="VAW38527.1"/>
    </source>
</evidence>
<dbReference type="InterPro" id="IPR014922">
    <property type="entry name" value="YdhG-like"/>
</dbReference>
<reference evidence="2" key="1">
    <citation type="submission" date="2018-06" db="EMBL/GenBank/DDBJ databases">
        <authorList>
            <person name="Zhirakovskaya E."/>
        </authorList>
    </citation>
    <scope>NUCLEOTIDE SEQUENCE</scope>
</reference>
<accession>A0A3B0VJL4</accession>
<sequence>MLVSIEDAEVQVKFDSYPEKVRKKILFIRNLIYEIAKENEAIGAIEESLKWGEPSYSSKLGSSVRIDWKRSKPSQYCVFFHCKTKLVDTFKEIYGDIFDFEGNRAIILNLGDVVPKDELKHCIALSLNYHRIKNLPLLGV</sequence>
<dbReference type="SUPFAM" id="SSF159888">
    <property type="entry name" value="YdhG-like"/>
    <property type="match status" value="1"/>
</dbReference>
<dbReference type="AlphaFoldDB" id="A0A3B0VJL4"/>
<gene>
    <name evidence="2" type="ORF">MNBD_GAMMA01-1545</name>
</gene>
<dbReference type="EMBL" id="UOEW01000207">
    <property type="protein sequence ID" value="VAW38527.1"/>
    <property type="molecule type" value="Genomic_DNA"/>
</dbReference>
<organism evidence="2">
    <name type="scientific">hydrothermal vent metagenome</name>
    <dbReference type="NCBI Taxonomy" id="652676"/>
    <lineage>
        <taxon>unclassified sequences</taxon>
        <taxon>metagenomes</taxon>
        <taxon>ecological metagenomes</taxon>
    </lineage>
</organism>
<proteinExistence type="predicted"/>